<evidence type="ECO:0008006" key="3">
    <source>
        <dbReference type="Google" id="ProtNLM"/>
    </source>
</evidence>
<name>A0A820J4U7_9BILA</name>
<dbReference type="EMBL" id="CAJOBB010015709">
    <property type="protein sequence ID" value="CAF4319995.1"/>
    <property type="molecule type" value="Genomic_DNA"/>
</dbReference>
<gene>
    <name evidence="1" type="ORF">KXQ929_LOCUS46569</name>
</gene>
<comment type="caution">
    <text evidence="1">The sequence shown here is derived from an EMBL/GenBank/DDBJ whole genome shotgun (WGS) entry which is preliminary data.</text>
</comment>
<sequence length="97" mass="10675">LMNWALSLSSTYTNPQILVENTRESRLDRQYITGVATNSGIERIQATFPYRAPVASVTIGPLHKPSCGSQYGNGGTLQYSSDNKNWTTVGTITYVNM</sequence>
<reference evidence="1" key="1">
    <citation type="submission" date="2021-02" db="EMBL/GenBank/DDBJ databases">
        <authorList>
            <person name="Nowell W R."/>
        </authorList>
    </citation>
    <scope>NUCLEOTIDE SEQUENCE</scope>
</reference>
<dbReference type="Proteomes" id="UP000663868">
    <property type="component" value="Unassembled WGS sequence"/>
</dbReference>
<dbReference type="AlphaFoldDB" id="A0A820J4U7"/>
<proteinExistence type="predicted"/>
<accession>A0A820J4U7</accession>
<evidence type="ECO:0000313" key="2">
    <source>
        <dbReference type="Proteomes" id="UP000663868"/>
    </source>
</evidence>
<organism evidence="1 2">
    <name type="scientific">Adineta steineri</name>
    <dbReference type="NCBI Taxonomy" id="433720"/>
    <lineage>
        <taxon>Eukaryota</taxon>
        <taxon>Metazoa</taxon>
        <taxon>Spiralia</taxon>
        <taxon>Gnathifera</taxon>
        <taxon>Rotifera</taxon>
        <taxon>Eurotatoria</taxon>
        <taxon>Bdelloidea</taxon>
        <taxon>Adinetida</taxon>
        <taxon>Adinetidae</taxon>
        <taxon>Adineta</taxon>
    </lineage>
</organism>
<dbReference type="Gene3D" id="2.60.120.260">
    <property type="entry name" value="Galactose-binding domain-like"/>
    <property type="match status" value="1"/>
</dbReference>
<evidence type="ECO:0000313" key="1">
    <source>
        <dbReference type="EMBL" id="CAF4319995.1"/>
    </source>
</evidence>
<protein>
    <recommendedName>
        <fullName evidence="3">F5/8 type C domain-containing protein</fullName>
    </recommendedName>
</protein>
<feature type="non-terminal residue" evidence="1">
    <location>
        <position position="1"/>
    </location>
</feature>